<gene>
    <name evidence="2" type="ORF">SteCoe_27616</name>
</gene>
<feature type="region of interest" description="Disordered" evidence="1">
    <location>
        <begin position="98"/>
        <end position="119"/>
    </location>
</feature>
<protein>
    <submittedName>
        <fullName evidence="2">Uncharacterized protein</fullName>
    </submittedName>
</protein>
<name>A0A1R2BAE2_9CILI</name>
<evidence type="ECO:0000313" key="2">
    <source>
        <dbReference type="EMBL" id="OMJ73655.1"/>
    </source>
</evidence>
<comment type="caution">
    <text evidence="2">The sequence shown here is derived from an EMBL/GenBank/DDBJ whole genome shotgun (WGS) entry which is preliminary data.</text>
</comment>
<dbReference type="EMBL" id="MPUH01000806">
    <property type="protein sequence ID" value="OMJ73655.1"/>
    <property type="molecule type" value="Genomic_DNA"/>
</dbReference>
<dbReference type="AlphaFoldDB" id="A0A1R2BAE2"/>
<evidence type="ECO:0000313" key="3">
    <source>
        <dbReference type="Proteomes" id="UP000187209"/>
    </source>
</evidence>
<reference evidence="2 3" key="1">
    <citation type="submission" date="2016-11" db="EMBL/GenBank/DDBJ databases">
        <title>The macronuclear genome of Stentor coeruleus: a giant cell with tiny introns.</title>
        <authorList>
            <person name="Slabodnick M."/>
            <person name="Ruby J.G."/>
            <person name="Reiff S.B."/>
            <person name="Swart E.C."/>
            <person name="Gosai S."/>
            <person name="Prabakaran S."/>
            <person name="Witkowska E."/>
            <person name="Larue G.E."/>
            <person name="Fisher S."/>
            <person name="Freeman R.M."/>
            <person name="Gunawardena J."/>
            <person name="Chu W."/>
            <person name="Stover N.A."/>
            <person name="Gregory B.D."/>
            <person name="Nowacki M."/>
            <person name="Derisi J."/>
            <person name="Roy S.W."/>
            <person name="Marshall W.F."/>
            <person name="Sood P."/>
        </authorList>
    </citation>
    <scope>NUCLEOTIDE SEQUENCE [LARGE SCALE GENOMIC DNA]</scope>
    <source>
        <strain evidence="2">WM001</strain>
    </source>
</reference>
<feature type="compositionally biased region" description="Basic residues" evidence="1">
    <location>
        <begin position="98"/>
        <end position="113"/>
    </location>
</feature>
<feature type="region of interest" description="Disordered" evidence="1">
    <location>
        <begin position="38"/>
        <end position="60"/>
    </location>
</feature>
<sequence>MKEFLACFLFCCRGETEKEKPVQNIQELEIIEKIENNSDKNKNCGSFEEPDKEKLPEGDITEIRDNAHLRVRTIKRPSIILSMDGSEHKVILYDGNVKRKKKKSKHKRKKKIKKSENFV</sequence>
<dbReference type="Proteomes" id="UP000187209">
    <property type="component" value="Unassembled WGS sequence"/>
</dbReference>
<feature type="compositionally biased region" description="Basic and acidic residues" evidence="1">
    <location>
        <begin position="49"/>
        <end position="60"/>
    </location>
</feature>
<proteinExistence type="predicted"/>
<evidence type="ECO:0000256" key="1">
    <source>
        <dbReference type="SAM" id="MobiDB-lite"/>
    </source>
</evidence>
<keyword evidence="3" id="KW-1185">Reference proteome</keyword>
<organism evidence="2 3">
    <name type="scientific">Stentor coeruleus</name>
    <dbReference type="NCBI Taxonomy" id="5963"/>
    <lineage>
        <taxon>Eukaryota</taxon>
        <taxon>Sar</taxon>
        <taxon>Alveolata</taxon>
        <taxon>Ciliophora</taxon>
        <taxon>Postciliodesmatophora</taxon>
        <taxon>Heterotrichea</taxon>
        <taxon>Heterotrichida</taxon>
        <taxon>Stentoridae</taxon>
        <taxon>Stentor</taxon>
    </lineage>
</organism>
<accession>A0A1R2BAE2</accession>